<comment type="caution">
    <text evidence="1">The sequence shown here is derived from an EMBL/GenBank/DDBJ whole genome shotgun (WGS) entry which is preliminary data.</text>
</comment>
<proteinExistence type="predicted"/>
<feature type="non-terminal residue" evidence="1">
    <location>
        <position position="53"/>
    </location>
</feature>
<accession>X1VGV4</accession>
<sequence>MNRELRELVEALVLLFEKGIMSREEVEAKLTKMLQYAGYGDDVIETYLVFFLG</sequence>
<reference evidence="1" key="1">
    <citation type="journal article" date="2014" name="Front. Microbiol.">
        <title>High frequency of phylogenetically diverse reductive dehalogenase-homologous genes in deep subseafloor sedimentary metagenomes.</title>
        <authorList>
            <person name="Kawai M."/>
            <person name="Futagami T."/>
            <person name="Toyoda A."/>
            <person name="Takaki Y."/>
            <person name="Nishi S."/>
            <person name="Hori S."/>
            <person name="Arai W."/>
            <person name="Tsubouchi T."/>
            <person name="Morono Y."/>
            <person name="Uchiyama I."/>
            <person name="Ito T."/>
            <person name="Fujiyama A."/>
            <person name="Inagaki F."/>
            <person name="Takami H."/>
        </authorList>
    </citation>
    <scope>NUCLEOTIDE SEQUENCE</scope>
    <source>
        <strain evidence="1">Expedition CK06-06</strain>
    </source>
</reference>
<name>X1VGV4_9ZZZZ</name>
<protein>
    <recommendedName>
        <fullName evidence="2">Glycosyl transferase family 3 N-terminal domain-containing protein</fullName>
    </recommendedName>
</protein>
<organism evidence="1">
    <name type="scientific">marine sediment metagenome</name>
    <dbReference type="NCBI Taxonomy" id="412755"/>
    <lineage>
        <taxon>unclassified sequences</taxon>
        <taxon>metagenomes</taxon>
        <taxon>ecological metagenomes</taxon>
    </lineage>
</organism>
<evidence type="ECO:0000313" key="1">
    <source>
        <dbReference type="EMBL" id="GAJ17512.1"/>
    </source>
</evidence>
<gene>
    <name evidence="1" type="ORF">S12H4_56487</name>
</gene>
<dbReference type="AlphaFoldDB" id="X1VGV4"/>
<dbReference type="EMBL" id="BARW01036385">
    <property type="protein sequence ID" value="GAJ17512.1"/>
    <property type="molecule type" value="Genomic_DNA"/>
</dbReference>
<evidence type="ECO:0008006" key="2">
    <source>
        <dbReference type="Google" id="ProtNLM"/>
    </source>
</evidence>